<dbReference type="InterPro" id="IPR001845">
    <property type="entry name" value="HTH_ArsR_DNA-bd_dom"/>
</dbReference>
<evidence type="ECO:0000256" key="3">
    <source>
        <dbReference type="ARBA" id="ARBA00023163"/>
    </source>
</evidence>
<evidence type="ECO:0000313" key="5">
    <source>
        <dbReference type="EMBL" id="MCQ4633718.1"/>
    </source>
</evidence>
<evidence type="ECO:0000313" key="6">
    <source>
        <dbReference type="Proteomes" id="UP000996601"/>
    </source>
</evidence>
<dbReference type="Gene3D" id="1.10.10.10">
    <property type="entry name" value="Winged helix-like DNA-binding domain superfamily/Winged helix DNA-binding domain"/>
    <property type="match status" value="1"/>
</dbReference>
<dbReference type="InterPro" id="IPR036390">
    <property type="entry name" value="WH_DNA-bd_sf"/>
</dbReference>
<dbReference type="InterPro" id="IPR051081">
    <property type="entry name" value="HTH_MetalResp_TranReg"/>
</dbReference>
<dbReference type="RefSeq" id="WP_256120341.1">
    <property type="nucleotide sequence ID" value="NZ_WHSB02000014.1"/>
</dbReference>
<dbReference type="PROSITE" id="PS50987">
    <property type="entry name" value="HTH_ARSR_2"/>
    <property type="match status" value="1"/>
</dbReference>
<sequence length="99" mass="11221">MEPEQIDRIFKALADPTRRRIIDQLRARPDQSLFQICAGAFASDGKTLSRQATSQHLDMLEAAGLIRVSWSGRTKIHALDLAPLRAATQDWLQQHLQEE</sequence>
<gene>
    <name evidence="5" type="ORF">GB927_027045</name>
</gene>
<reference evidence="5" key="1">
    <citation type="submission" date="2021-07" db="EMBL/GenBank/DDBJ databases">
        <title>Shinella sp. nov., a novel member of the genus Shinella from water.</title>
        <authorList>
            <person name="Deng Y."/>
        </authorList>
    </citation>
    <scope>NUCLEOTIDE SEQUENCE</scope>
    <source>
        <strain evidence="5">CPCC 100929</strain>
    </source>
</reference>
<feature type="domain" description="HTH arsR-type" evidence="4">
    <location>
        <begin position="1"/>
        <end position="99"/>
    </location>
</feature>
<protein>
    <submittedName>
        <fullName evidence="5">Helix-turn-helix domain-containing protein</fullName>
    </submittedName>
</protein>
<comment type="caution">
    <text evidence="5">The sequence shown here is derived from an EMBL/GenBank/DDBJ whole genome shotgun (WGS) entry which is preliminary data.</text>
</comment>
<keyword evidence="6" id="KW-1185">Reference proteome</keyword>
<evidence type="ECO:0000256" key="1">
    <source>
        <dbReference type="ARBA" id="ARBA00023015"/>
    </source>
</evidence>
<dbReference type="Pfam" id="PF12840">
    <property type="entry name" value="HTH_20"/>
    <property type="match status" value="1"/>
</dbReference>
<dbReference type="PANTHER" id="PTHR33154">
    <property type="entry name" value="TRANSCRIPTIONAL REGULATOR, ARSR FAMILY"/>
    <property type="match status" value="1"/>
</dbReference>
<name>A0ABT1REW2_9HYPH</name>
<organism evidence="5 6">
    <name type="scientific">Shinella lacus</name>
    <dbReference type="NCBI Taxonomy" id="2654216"/>
    <lineage>
        <taxon>Bacteria</taxon>
        <taxon>Pseudomonadati</taxon>
        <taxon>Pseudomonadota</taxon>
        <taxon>Alphaproteobacteria</taxon>
        <taxon>Hyphomicrobiales</taxon>
        <taxon>Rhizobiaceae</taxon>
        <taxon>Shinella</taxon>
    </lineage>
</organism>
<keyword evidence="2" id="KW-0238">DNA-binding</keyword>
<dbReference type="CDD" id="cd00090">
    <property type="entry name" value="HTH_ARSR"/>
    <property type="match status" value="1"/>
</dbReference>
<dbReference type="InterPro" id="IPR036388">
    <property type="entry name" value="WH-like_DNA-bd_sf"/>
</dbReference>
<keyword evidence="3" id="KW-0804">Transcription</keyword>
<accession>A0ABT1REW2</accession>
<dbReference type="PANTHER" id="PTHR33154:SF33">
    <property type="entry name" value="TRANSCRIPTIONAL REPRESSOR SDPR"/>
    <property type="match status" value="1"/>
</dbReference>
<dbReference type="Proteomes" id="UP000996601">
    <property type="component" value="Unassembled WGS sequence"/>
</dbReference>
<evidence type="ECO:0000256" key="2">
    <source>
        <dbReference type="ARBA" id="ARBA00023125"/>
    </source>
</evidence>
<proteinExistence type="predicted"/>
<dbReference type="SMART" id="SM00418">
    <property type="entry name" value="HTH_ARSR"/>
    <property type="match status" value="1"/>
</dbReference>
<dbReference type="SUPFAM" id="SSF46785">
    <property type="entry name" value="Winged helix' DNA-binding domain"/>
    <property type="match status" value="1"/>
</dbReference>
<dbReference type="InterPro" id="IPR011991">
    <property type="entry name" value="ArsR-like_HTH"/>
</dbReference>
<dbReference type="EMBL" id="WHSB02000014">
    <property type="protein sequence ID" value="MCQ4633718.1"/>
    <property type="molecule type" value="Genomic_DNA"/>
</dbReference>
<keyword evidence="1" id="KW-0805">Transcription regulation</keyword>
<evidence type="ECO:0000259" key="4">
    <source>
        <dbReference type="PROSITE" id="PS50987"/>
    </source>
</evidence>